<gene>
    <name evidence="2" type="ORF">SCP_1103600</name>
</gene>
<feature type="region of interest" description="Disordered" evidence="1">
    <location>
        <begin position="258"/>
        <end position="289"/>
    </location>
</feature>
<dbReference type="GeneID" id="38784600"/>
<evidence type="ECO:0000313" key="3">
    <source>
        <dbReference type="Proteomes" id="UP000287166"/>
    </source>
</evidence>
<feature type="compositionally biased region" description="Basic residues" evidence="1">
    <location>
        <begin position="278"/>
        <end position="289"/>
    </location>
</feature>
<keyword evidence="3" id="KW-1185">Reference proteome</keyword>
<comment type="caution">
    <text evidence="2">The sequence shown here is derived from an EMBL/GenBank/DDBJ whole genome shotgun (WGS) entry which is preliminary data.</text>
</comment>
<evidence type="ECO:0000313" key="2">
    <source>
        <dbReference type="EMBL" id="GBE87683.1"/>
    </source>
</evidence>
<evidence type="ECO:0000256" key="1">
    <source>
        <dbReference type="SAM" id="MobiDB-lite"/>
    </source>
</evidence>
<feature type="region of interest" description="Disordered" evidence="1">
    <location>
        <begin position="448"/>
        <end position="470"/>
    </location>
</feature>
<dbReference type="Proteomes" id="UP000287166">
    <property type="component" value="Unassembled WGS sequence"/>
</dbReference>
<feature type="region of interest" description="Disordered" evidence="1">
    <location>
        <begin position="86"/>
        <end position="109"/>
    </location>
</feature>
<reference evidence="2 3" key="1">
    <citation type="journal article" date="2018" name="Sci. Rep.">
        <title>Genome sequence of the cauliflower mushroom Sparassis crispa (Hanabiratake) and its association with beneficial usage.</title>
        <authorList>
            <person name="Kiyama R."/>
            <person name="Furutani Y."/>
            <person name="Kawaguchi K."/>
            <person name="Nakanishi T."/>
        </authorList>
    </citation>
    <scope>NUCLEOTIDE SEQUENCE [LARGE SCALE GENOMIC DNA]</scope>
</reference>
<accession>A0A401GZU3</accession>
<proteinExistence type="predicted"/>
<dbReference type="EMBL" id="BFAD01000011">
    <property type="protein sequence ID" value="GBE87683.1"/>
    <property type="molecule type" value="Genomic_DNA"/>
</dbReference>
<dbReference type="OrthoDB" id="3264915at2759"/>
<sequence length="497" mass="56394">MEDANTTENGMVVRKQKTAMLVAQVSDHQMRIEVLEGEKELLRIEIESFKTVAETYEKHLETTINQLDKQARLIGGLQDLASELQDRLEATEEASSEGEDESDEGFDKKEKMRIAASAAALRDASYQELVQQVFQMRMDVPNLKPCTLPFWPKEGEPMPVDPATKTDLMHFRWDQPWDTAGNYKNIRTLVTMIIKQGAELVPGAAKPIRDLLKSDAEESVKKKFRALQKALRDEKLIGARGHSVTVQRDMNVMAYEDNDSTEAGGNGAVKDMPVTAKKSTHTTSRAKGKLQVRIRKRTNLPKESEWRDPKYDAAFAVNLMSDDEDQVDEKGEFTGKYISKAPAYRSQELINLFRAVDATRDPEPSNRYIPHMKAAETIDEPPKVSRDLKNKAWRWMIDQAWLALENNKQYDVESRIVNNGHLWGDEEDPQDITEKQKCMREVKAEITSNKKARLAESAGDKGEGSSKKKIAKKIKTVKEKEKEVVAKDDDSDDLYFG</sequence>
<organism evidence="2 3">
    <name type="scientific">Sparassis crispa</name>
    <dbReference type="NCBI Taxonomy" id="139825"/>
    <lineage>
        <taxon>Eukaryota</taxon>
        <taxon>Fungi</taxon>
        <taxon>Dikarya</taxon>
        <taxon>Basidiomycota</taxon>
        <taxon>Agaricomycotina</taxon>
        <taxon>Agaricomycetes</taxon>
        <taxon>Polyporales</taxon>
        <taxon>Sparassidaceae</taxon>
        <taxon>Sparassis</taxon>
    </lineage>
</organism>
<dbReference type="RefSeq" id="XP_027618596.1">
    <property type="nucleotide sequence ID" value="XM_027762795.1"/>
</dbReference>
<dbReference type="STRING" id="139825.A0A401GZU3"/>
<name>A0A401GZU3_9APHY</name>
<feature type="compositionally biased region" description="Acidic residues" evidence="1">
    <location>
        <begin position="91"/>
        <end position="104"/>
    </location>
</feature>
<dbReference type="InParanoid" id="A0A401GZU3"/>
<protein>
    <submittedName>
        <fullName evidence="2">Uncharacterized protein</fullName>
    </submittedName>
</protein>
<dbReference type="AlphaFoldDB" id="A0A401GZU3"/>